<dbReference type="GO" id="GO:0008171">
    <property type="term" value="F:O-methyltransferase activity"/>
    <property type="evidence" value="ECO:0007669"/>
    <property type="project" value="InterPro"/>
</dbReference>
<evidence type="ECO:0000259" key="5">
    <source>
        <dbReference type="Pfam" id="PF00891"/>
    </source>
</evidence>
<reference evidence="7" key="2">
    <citation type="journal article" date="2017" name="J. Anim. Genet.">
        <title>Multiple reference genome sequences of hot pepper reveal the massive evolution of plant disease resistance genes by retroduplication.</title>
        <authorList>
            <person name="Kim S."/>
            <person name="Park J."/>
            <person name="Yeom S.-I."/>
            <person name="Kim Y.-M."/>
            <person name="Seo E."/>
            <person name="Kim K.-T."/>
            <person name="Kim M.-S."/>
            <person name="Lee J.M."/>
            <person name="Cheong K."/>
            <person name="Shin H.-S."/>
            <person name="Kim S.-B."/>
            <person name="Han K."/>
            <person name="Lee J."/>
            <person name="Park M."/>
            <person name="Lee H.-A."/>
            <person name="Lee H.-Y."/>
            <person name="Lee Y."/>
            <person name="Oh S."/>
            <person name="Lee J.H."/>
            <person name="Choi E."/>
            <person name="Choi E."/>
            <person name="Lee S.E."/>
            <person name="Jeon J."/>
            <person name="Kim H."/>
            <person name="Choi G."/>
            <person name="Song H."/>
            <person name="Lee J."/>
            <person name="Lee S.-C."/>
            <person name="Kwon J.-K."/>
            <person name="Lee H.-Y."/>
            <person name="Koo N."/>
            <person name="Hong Y."/>
            <person name="Kim R.W."/>
            <person name="Kang W.-H."/>
            <person name="Huh J.H."/>
            <person name="Kang B.-C."/>
            <person name="Yang T.-J."/>
            <person name="Lee Y.-H."/>
            <person name="Bennetzen J.L."/>
            <person name="Choi D."/>
        </authorList>
    </citation>
    <scope>NUCLEOTIDE SEQUENCE [LARGE SCALE GENOMIC DNA]</scope>
    <source>
        <strain evidence="7">cv. PBC81</strain>
    </source>
</reference>
<dbReference type="AlphaFoldDB" id="A0A2G2XPY6"/>
<evidence type="ECO:0000256" key="2">
    <source>
        <dbReference type="ARBA" id="ARBA00022679"/>
    </source>
</evidence>
<organism evidence="6 7">
    <name type="scientific">Capsicum baccatum</name>
    <name type="common">Peruvian pepper</name>
    <dbReference type="NCBI Taxonomy" id="33114"/>
    <lineage>
        <taxon>Eukaryota</taxon>
        <taxon>Viridiplantae</taxon>
        <taxon>Streptophyta</taxon>
        <taxon>Embryophyta</taxon>
        <taxon>Tracheophyta</taxon>
        <taxon>Spermatophyta</taxon>
        <taxon>Magnoliopsida</taxon>
        <taxon>eudicotyledons</taxon>
        <taxon>Gunneridae</taxon>
        <taxon>Pentapetalae</taxon>
        <taxon>asterids</taxon>
        <taxon>lamiids</taxon>
        <taxon>Solanales</taxon>
        <taxon>Solanaceae</taxon>
        <taxon>Solanoideae</taxon>
        <taxon>Capsiceae</taxon>
        <taxon>Capsicum</taxon>
    </lineage>
</organism>
<keyword evidence="1" id="KW-0489">Methyltransferase</keyword>
<feature type="domain" description="O-methyltransferase C-terminal" evidence="5">
    <location>
        <begin position="25"/>
        <end position="146"/>
    </location>
</feature>
<feature type="region of interest" description="Disordered" evidence="4">
    <location>
        <begin position="174"/>
        <end position="197"/>
    </location>
</feature>
<accession>A0A2G2XPY6</accession>
<dbReference type="PROSITE" id="PS51683">
    <property type="entry name" value="SAM_OMT_II"/>
    <property type="match status" value="1"/>
</dbReference>
<proteinExistence type="predicted"/>
<keyword evidence="2" id="KW-0808">Transferase</keyword>
<dbReference type="PANTHER" id="PTHR11746">
    <property type="entry name" value="O-METHYLTRANSFERASE"/>
    <property type="match status" value="1"/>
</dbReference>
<dbReference type="STRING" id="33114.A0A2G2XPY6"/>
<dbReference type="InterPro" id="IPR001077">
    <property type="entry name" value="COMT_C"/>
</dbReference>
<evidence type="ECO:0000313" key="6">
    <source>
        <dbReference type="EMBL" id="PHT59554.1"/>
    </source>
</evidence>
<name>A0A2G2XPY6_CAPBA</name>
<evidence type="ECO:0000256" key="3">
    <source>
        <dbReference type="ARBA" id="ARBA00022691"/>
    </source>
</evidence>
<gene>
    <name evidence="6" type="ORF">CQW23_01917</name>
</gene>
<dbReference type="InterPro" id="IPR016461">
    <property type="entry name" value="COMT-like"/>
</dbReference>
<comment type="caution">
    <text evidence="6">The sequence shown here is derived from an EMBL/GenBank/DDBJ whole genome shotgun (WGS) entry which is preliminary data.</text>
</comment>
<reference evidence="6 7" key="1">
    <citation type="journal article" date="2017" name="Genome Biol.">
        <title>New reference genome sequences of hot pepper reveal the massive evolution of plant disease-resistance genes by retroduplication.</title>
        <authorList>
            <person name="Kim S."/>
            <person name="Park J."/>
            <person name="Yeom S.I."/>
            <person name="Kim Y.M."/>
            <person name="Seo E."/>
            <person name="Kim K.T."/>
            <person name="Kim M.S."/>
            <person name="Lee J.M."/>
            <person name="Cheong K."/>
            <person name="Shin H.S."/>
            <person name="Kim S.B."/>
            <person name="Han K."/>
            <person name="Lee J."/>
            <person name="Park M."/>
            <person name="Lee H.A."/>
            <person name="Lee H.Y."/>
            <person name="Lee Y."/>
            <person name="Oh S."/>
            <person name="Lee J.H."/>
            <person name="Choi E."/>
            <person name="Choi E."/>
            <person name="Lee S.E."/>
            <person name="Jeon J."/>
            <person name="Kim H."/>
            <person name="Choi G."/>
            <person name="Song H."/>
            <person name="Lee J."/>
            <person name="Lee S.C."/>
            <person name="Kwon J.K."/>
            <person name="Lee H.Y."/>
            <person name="Koo N."/>
            <person name="Hong Y."/>
            <person name="Kim R.W."/>
            <person name="Kang W.H."/>
            <person name="Huh J.H."/>
            <person name="Kang B.C."/>
            <person name="Yang T.J."/>
            <person name="Lee Y.H."/>
            <person name="Bennetzen J.L."/>
            <person name="Choi D."/>
        </authorList>
    </citation>
    <scope>NUCLEOTIDE SEQUENCE [LARGE SCALE GENOMIC DNA]</scope>
    <source>
        <strain evidence="7">cv. PBC81</strain>
    </source>
</reference>
<keyword evidence="3" id="KW-0949">S-adenosyl-L-methionine</keyword>
<dbReference type="EMBL" id="MLFT02000001">
    <property type="protein sequence ID" value="PHT59554.1"/>
    <property type="molecule type" value="Genomic_DNA"/>
</dbReference>
<dbReference type="InterPro" id="IPR029063">
    <property type="entry name" value="SAM-dependent_MTases_sf"/>
</dbReference>
<dbReference type="GO" id="GO:0032259">
    <property type="term" value="P:methylation"/>
    <property type="evidence" value="ECO:0007669"/>
    <property type="project" value="UniProtKB-KW"/>
</dbReference>
<dbReference type="OrthoDB" id="1606438at2759"/>
<dbReference type="Pfam" id="PF00891">
    <property type="entry name" value="Methyltransf_2"/>
    <property type="match status" value="1"/>
</dbReference>
<dbReference type="SUPFAM" id="SSF53335">
    <property type="entry name" value="S-adenosyl-L-methionine-dependent methyltransferases"/>
    <property type="match status" value="1"/>
</dbReference>
<protein>
    <submittedName>
        <fullName evidence="6">Tabersonine 16-O-methyltransferase</fullName>
    </submittedName>
</protein>
<evidence type="ECO:0000313" key="7">
    <source>
        <dbReference type="Proteomes" id="UP000224567"/>
    </source>
</evidence>
<evidence type="ECO:0000256" key="4">
    <source>
        <dbReference type="SAM" id="MobiDB-lite"/>
    </source>
</evidence>
<dbReference type="Proteomes" id="UP000224567">
    <property type="component" value="Unassembled WGS sequence"/>
</dbReference>
<sequence>MTLVARGHFFFTQHLVVLKTTASVSDWLQNNLPIAFETAHGKSYWDYFAKESEFGSVFDDAMASDSSLISNLLISDCYSHVFEGLTSLVDIGAMAMAIVESFPSLKCIVLDLSHVIGDLKGTRNLEFVIESMFDKIPRANAILLKVPVMGYLVVLRDYEHRVASEVKTRGITNAVPKPKNMPLKSTQERGMGDQSASQPIYPDPLGKHFSHAEFRAAFTILPHSVKS</sequence>
<evidence type="ECO:0000256" key="1">
    <source>
        <dbReference type="ARBA" id="ARBA00022603"/>
    </source>
</evidence>
<keyword evidence="7" id="KW-1185">Reference proteome</keyword>
<dbReference type="Gene3D" id="3.40.50.150">
    <property type="entry name" value="Vaccinia Virus protein VP39"/>
    <property type="match status" value="1"/>
</dbReference>